<accession>A0AAD1XDB4</accession>
<evidence type="ECO:0000256" key="1">
    <source>
        <dbReference type="SAM" id="MobiDB-lite"/>
    </source>
</evidence>
<keyword evidence="3" id="KW-1185">Reference proteome</keyword>
<protein>
    <submittedName>
        <fullName evidence="2">Uncharacterized protein</fullName>
    </submittedName>
</protein>
<sequence>MGNNVALANQIDSTPQNGVDFFKSEADSSPSTSDDGSPKLYPFFQHQMDVYVDGLHEKDLDDFKSTKDIE</sequence>
<name>A0AAD1XDB4_EUPCR</name>
<evidence type="ECO:0000313" key="2">
    <source>
        <dbReference type="EMBL" id="CAI2372084.1"/>
    </source>
</evidence>
<reference evidence="2" key="1">
    <citation type="submission" date="2023-07" db="EMBL/GenBank/DDBJ databases">
        <authorList>
            <consortium name="AG Swart"/>
            <person name="Singh M."/>
            <person name="Singh A."/>
            <person name="Seah K."/>
            <person name="Emmerich C."/>
        </authorList>
    </citation>
    <scope>NUCLEOTIDE SEQUENCE</scope>
    <source>
        <strain evidence="2">DP1</strain>
    </source>
</reference>
<gene>
    <name evidence="2" type="ORF">ECRASSUSDP1_LOCUS13411</name>
</gene>
<organism evidence="2 3">
    <name type="scientific">Euplotes crassus</name>
    <dbReference type="NCBI Taxonomy" id="5936"/>
    <lineage>
        <taxon>Eukaryota</taxon>
        <taxon>Sar</taxon>
        <taxon>Alveolata</taxon>
        <taxon>Ciliophora</taxon>
        <taxon>Intramacronucleata</taxon>
        <taxon>Spirotrichea</taxon>
        <taxon>Hypotrichia</taxon>
        <taxon>Euplotida</taxon>
        <taxon>Euplotidae</taxon>
        <taxon>Moneuplotes</taxon>
    </lineage>
</organism>
<dbReference type="AlphaFoldDB" id="A0AAD1XDB4"/>
<dbReference type="Proteomes" id="UP001295684">
    <property type="component" value="Unassembled WGS sequence"/>
</dbReference>
<dbReference type="EMBL" id="CAMPGE010013346">
    <property type="protein sequence ID" value="CAI2372084.1"/>
    <property type="molecule type" value="Genomic_DNA"/>
</dbReference>
<feature type="compositionally biased region" description="Polar residues" evidence="1">
    <location>
        <begin position="1"/>
        <end position="17"/>
    </location>
</feature>
<proteinExistence type="predicted"/>
<feature type="region of interest" description="Disordered" evidence="1">
    <location>
        <begin position="1"/>
        <end position="40"/>
    </location>
</feature>
<evidence type="ECO:0000313" key="3">
    <source>
        <dbReference type="Proteomes" id="UP001295684"/>
    </source>
</evidence>
<comment type="caution">
    <text evidence="2">The sequence shown here is derived from an EMBL/GenBank/DDBJ whole genome shotgun (WGS) entry which is preliminary data.</text>
</comment>